<organism evidence="8 9">
    <name type="scientific">Chitinophaga flava</name>
    <dbReference type="NCBI Taxonomy" id="2259036"/>
    <lineage>
        <taxon>Bacteria</taxon>
        <taxon>Pseudomonadati</taxon>
        <taxon>Bacteroidota</taxon>
        <taxon>Chitinophagia</taxon>
        <taxon>Chitinophagales</taxon>
        <taxon>Chitinophagaceae</taxon>
        <taxon>Chitinophaga</taxon>
    </lineage>
</organism>
<dbReference type="EMBL" id="QFFJ01000001">
    <property type="protein sequence ID" value="RBL93359.1"/>
    <property type="molecule type" value="Genomic_DNA"/>
</dbReference>
<dbReference type="GO" id="GO:0005886">
    <property type="term" value="C:plasma membrane"/>
    <property type="evidence" value="ECO:0007669"/>
    <property type="project" value="UniProtKB-SubCell"/>
</dbReference>
<comment type="subcellular location">
    <subcellularLocation>
        <location evidence="1">Cell membrane</location>
        <topology evidence="1">Multi-pass membrane protein</topology>
    </subcellularLocation>
</comment>
<evidence type="ECO:0000256" key="4">
    <source>
        <dbReference type="ARBA" id="ARBA00022692"/>
    </source>
</evidence>
<comment type="caution">
    <text evidence="8">The sequence shown here is derived from an EMBL/GenBank/DDBJ whole genome shotgun (WGS) entry which is preliminary data.</text>
</comment>
<feature type="transmembrane region" description="Helical" evidence="7">
    <location>
        <begin position="103"/>
        <end position="121"/>
    </location>
</feature>
<dbReference type="RefSeq" id="WP_113615958.1">
    <property type="nucleotide sequence ID" value="NZ_QFFJ01000001.1"/>
</dbReference>
<evidence type="ECO:0000256" key="5">
    <source>
        <dbReference type="ARBA" id="ARBA00022989"/>
    </source>
</evidence>
<evidence type="ECO:0000256" key="3">
    <source>
        <dbReference type="ARBA" id="ARBA00022475"/>
    </source>
</evidence>
<dbReference type="InterPro" id="IPR032808">
    <property type="entry name" value="DoxX"/>
</dbReference>
<feature type="transmembrane region" description="Helical" evidence="7">
    <location>
        <begin position="52"/>
        <end position="71"/>
    </location>
</feature>
<dbReference type="Pfam" id="PF07681">
    <property type="entry name" value="DoxX"/>
    <property type="match status" value="1"/>
</dbReference>
<sequence>MKDNKQIAFLVLRIGLGILFVIFGIQKLQGGTATWEFLGGTLKTIGISKWPAFWGLLATLSELVGGIALITGFFIRPAAVALLGTMIVATLFKITSGASFAEVSYPLAMVIVFISFIIGGGRRVQTA</sequence>
<keyword evidence="5 7" id="KW-1133">Transmembrane helix</keyword>
<evidence type="ECO:0000313" key="8">
    <source>
        <dbReference type="EMBL" id="RBL93359.1"/>
    </source>
</evidence>
<feature type="transmembrane region" description="Helical" evidence="7">
    <location>
        <begin position="78"/>
        <end position="97"/>
    </location>
</feature>
<dbReference type="Proteomes" id="UP000253410">
    <property type="component" value="Unassembled WGS sequence"/>
</dbReference>
<evidence type="ECO:0000256" key="1">
    <source>
        <dbReference type="ARBA" id="ARBA00004651"/>
    </source>
</evidence>
<dbReference type="PANTHER" id="PTHR33452:SF1">
    <property type="entry name" value="INNER MEMBRANE PROTEIN YPHA-RELATED"/>
    <property type="match status" value="1"/>
</dbReference>
<keyword evidence="6 7" id="KW-0472">Membrane</keyword>
<evidence type="ECO:0000256" key="7">
    <source>
        <dbReference type="SAM" id="Phobius"/>
    </source>
</evidence>
<comment type="similarity">
    <text evidence="2">Belongs to the DoxX family.</text>
</comment>
<keyword evidence="3" id="KW-1003">Cell membrane</keyword>
<dbReference type="OrthoDB" id="9813193at2"/>
<name>A0A365Y4D1_9BACT</name>
<evidence type="ECO:0000256" key="6">
    <source>
        <dbReference type="ARBA" id="ARBA00023136"/>
    </source>
</evidence>
<dbReference type="AlphaFoldDB" id="A0A365Y4D1"/>
<dbReference type="InterPro" id="IPR051907">
    <property type="entry name" value="DoxX-like_oxidoreductase"/>
</dbReference>
<proteinExistence type="inferred from homology"/>
<feature type="transmembrane region" description="Helical" evidence="7">
    <location>
        <begin position="7"/>
        <end position="25"/>
    </location>
</feature>
<dbReference type="PANTHER" id="PTHR33452">
    <property type="entry name" value="OXIDOREDUCTASE CATD-RELATED"/>
    <property type="match status" value="1"/>
</dbReference>
<evidence type="ECO:0000256" key="2">
    <source>
        <dbReference type="ARBA" id="ARBA00006679"/>
    </source>
</evidence>
<protein>
    <submittedName>
        <fullName evidence="8">DoxX family protein</fullName>
    </submittedName>
</protein>
<accession>A0A365Y4D1</accession>
<keyword evidence="4 7" id="KW-0812">Transmembrane</keyword>
<keyword evidence="9" id="KW-1185">Reference proteome</keyword>
<gene>
    <name evidence="8" type="ORF">DF182_12630</name>
</gene>
<reference evidence="8 9" key="1">
    <citation type="submission" date="2018-05" db="EMBL/GenBank/DDBJ databases">
        <title>Chitinophaga sp. K3CV102501T nov., isolated from isolated from a monsoon evergreen broad-leaved forest soil.</title>
        <authorList>
            <person name="Lv Y."/>
        </authorList>
    </citation>
    <scope>NUCLEOTIDE SEQUENCE [LARGE SCALE GENOMIC DNA]</scope>
    <source>
        <strain evidence="8 9">GDMCC 1.1325</strain>
    </source>
</reference>
<evidence type="ECO:0000313" key="9">
    <source>
        <dbReference type="Proteomes" id="UP000253410"/>
    </source>
</evidence>